<dbReference type="AlphaFoldDB" id="A0A3N4H406"/>
<evidence type="ECO:0000313" key="7">
    <source>
        <dbReference type="EMBL" id="RPA66101.1"/>
    </source>
</evidence>
<sequence length="454" mass="47536">MTSAPSFGALTLRVRRPANGGSAIAHADDGRVVFVRGAIPGELVTATVVEDRSGFLVAEVTEVLEPSTHRRDPLCSAAAHGAGCCDLAYVAVEHARTLKSEILTDVLRRIGGFTDDALAALDGGPPTVAALDDAGTGWRIRTRMGVDAHGRAGLHRRGAAGLVVGHPCAQPDSRLTDLTAFDGRFTPDADLALVLDDDGARHLIEIAPADDAAKEGRGGRRSDGGRRAAQRRRRRHERARRTRVVEGLPAARHQVGKRTWDIPVTGFWQGHRAAAGVYAQTVADLVARHTDSIGTCWDLYGGAGIFAATLTDTLHAQAVHIVDSDAGALAAAEATFADDDGIEVHREEVAAAIGGLPAAGVVVLDPPRTGAGAQVIGQLAAAGPDVVVHVGCDVARFARDLALLAENGYQTREIRGFDAFPLTHHIEAIAVLVRSNSRPSSRSADRGASPATVD</sequence>
<keyword evidence="2 4" id="KW-0808">Transferase</keyword>
<keyword evidence="1 4" id="KW-0489">Methyltransferase</keyword>
<feature type="region of interest" description="Disordered" evidence="5">
    <location>
        <begin position="207"/>
        <end position="241"/>
    </location>
</feature>
<evidence type="ECO:0000259" key="6">
    <source>
        <dbReference type="PROSITE" id="PS50926"/>
    </source>
</evidence>
<accession>A0A3N4H406</accession>
<feature type="binding site" evidence="4">
    <location>
        <position position="269"/>
    </location>
    <ligand>
        <name>S-adenosyl-L-methionine</name>
        <dbReference type="ChEBI" id="CHEBI:59789"/>
    </ligand>
</feature>
<feature type="binding site" evidence="4">
    <location>
        <position position="365"/>
    </location>
    <ligand>
        <name>S-adenosyl-L-methionine</name>
        <dbReference type="ChEBI" id="CHEBI:59789"/>
    </ligand>
</feature>
<dbReference type="OrthoDB" id="9804590at2"/>
<protein>
    <submittedName>
        <fullName evidence="7">Class I SAM-dependent RNA methyltransferase</fullName>
    </submittedName>
</protein>
<evidence type="ECO:0000256" key="3">
    <source>
        <dbReference type="ARBA" id="ARBA00022691"/>
    </source>
</evidence>
<evidence type="ECO:0000313" key="8">
    <source>
        <dbReference type="Proteomes" id="UP000267536"/>
    </source>
</evidence>
<name>A0A3N4H406_9ACTN</name>
<proteinExistence type="inferred from homology"/>
<dbReference type="PROSITE" id="PS51687">
    <property type="entry name" value="SAM_MT_RNA_M5U"/>
    <property type="match status" value="1"/>
</dbReference>
<dbReference type="Proteomes" id="UP000267536">
    <property type="component" value="Unassembled WGS sequence"/>
</dbReference>
<feature type="compositionally biased region" description="Basic residues" evidence="5">
    <location>
        <begin position="228"/>
        <end position="241"/>
    </location>
</feature>
<dbReference type="Pfam" id="PF01938">
    <property type="entry name" value="TRAM"/>
    <property type="match status" value="1"/>
</dbReference>
<reference evidence="7 8" key="1">
    <citation type="submission" date="2018-11" db="EMBL/GenBank/DDBJ databases">
        <title>Draft genome sequence of Gordonia sp. RS15-1S isolated from rice stems.</title>
        <authorList>
            <person name="Muangham S."/>
        </authorList>
    </citation>
    <scope>NUCLEOTIDE SEQUENCE [LARGE SCALE GENOMIC DNA]</scope>
    <source>
        <strain evidence="7 8">RS15-1S</strain>
    </source>
</reference>
<dbReference type="Gene3D" id="3.40.50.150">
    <property type="entry name" value="Vaccinia Virus protein VP39"/>
    <property type="match status" value="1"/>
</dbReference>
<comment type="caution">
    <text evidence="7">The sequence shown here is derived from an EMBL/GenBank/DDBJ whole genome shotgun (WGS) entry which is preliminary data.</text>
</comment>
<feature type="domain" description="TRAM" evidence="6">
    <location>
        <begin position="1"/>
        <end position="62"/>
    </location>
</feature>
<dbReference type="PROSITE" id="PS50926">
    <property type="entry name" value="TRAM"/>
    <property type="match status" value="1"/>
</dbReference>
<dbReference type="InterPro" id="IPR029063">
    <property type="entry name" value="SAM-dependent_MTases_sf"/>
</dbReference>
<evidence type="ECO:0000256" key="4">
    <source>
        <dbReference type="PROSITE-ProRule" id="PRU01024"/>
    </source>
</evidence>
<evidence type="ECO:0000256" key="2">
    <source>
        <dbReference type="ARBA" id="ARBA00022679"/>
    </source>
</evidence>
<organism evidence="7 8">
    <name type="scientific">Gordonia oryzae</name>
    <dbReference type="NCBI Taxonomy" id="2487349"/>
    <lineage>
        <taxon>Bacteria</taxon>
        <taxon>Bacillati</taxon>
        <taxon>Actinomycetota</taxon>
        <taxon>Actinomycetes</taxon>
        <taxon>Mycobacteriales</taxon>
        <taxon>Gordoniaceae</taxon>
        <taxon>Gordonia</taxon>
    </lineage>
</organism>
<dbReference type="GO" id="GO:0070475">
    <property type="term" value="P:rRNA base methylation"/>
    <property type="evidence" value="ECO:0007669"/>
    <property type="project" value="TreeGrafter"/>
</dbReference>
<dbReference type="SUPFAM" id="SSF50249">
    <property type="entry name" value="Nucleic acid-binding proteins"/>
    <property type="match status" value="1"/>
</dbReference>
<keyword evidence="3 4" id="KW-0949">S-adenosyl-L-methionine</keyword>
<dbReference type="RefSeq" id="WP_123925059.1">
    <property type="nucleotide sequence ID" value="NZ_JBPSDP010000002.1"/>
</dbReference>
<feature type="compositionally biased region" description="Basic and acidic residues" evidence="5">
    <location>
        <begin position="211"/>
        <end position="226"/>
    </location>
</feature>
<evidence type="ECO:0000256" key="5">
    <source>
        <dbReference type="SAM" id="MobiDB-lite"/>
    </source>
</evidence>
<dbReference type="PANTHER" id="PTHR11061:SF30">
    <property type="entry name" value="TRNA (URACIL(54)-C(5))-METHYLTRANSFERASE"/>
    <property type="match status" value="1"/>
</dbReference>
<dbReference type="Gene3D" id="2.40.50.140">
    <property type="entry name" value="Nucleic acid-binding proteins"/>
    <property type="match status" value="1"/>
</dbReference>
<dbReference type="InterPro" id="IPR002792">
    <property type="entry name" value="TRAM_dom"/>
</dbReference>
<feature type="active site" description="Nucleophile" evidence="4">
    <location>
        <position position="392"/>
    </location>
</feature>
<dbReference type="GO" id="GO:0070041">
    <property type="term" value="F:rRNA (uridine-C5-)-methyltransferase activity"/>
    <property type="evidence" value="ECO:0007669"/>
    <property type="project" value="TreeGrafter"/>
</dbReference>
<comment type="similarity">
    <text evidence="4">Belongs to the class I-like SAM-binding methyltransferase superfamily. RNA M5U methyltransferase family.</text>
</comment>
<feature type="binding site" evidence="4">
    <location>
        <position position="300"/>
    </location>
    <ligand>
        <name>S-adenosyl-L-methionine</name>
        <dbReference type="ChEBI" id="CHEBI:59789"/>
    </ligand>
</feature>
<keyword evidence="8" id="KW-1185">Reference proteome</keyword>
<dbReference type="SUPFAM" id="SSF53335">
    <property type="entry name" value="S-adenosyl-L-methionine-dependent methyltransferases"/>
    <property type="match status" value="1"/>
</dbReference>
<feature type="binding site" evidence="4">
    <location>
        <position position="323"/>
    </location>
    <ligand>
        <name>S-adenosyl-L-methionine</name>
        <dbReference type="ChEBI" id="CHEBI:59789"/>
    </ligand>
</feature>
<dbReference type="Gene3D" id="2.40.50.1070">
    <property type="match status" value="1"/>
</dbReference>
<dbReference type="InterPro" id="IPR012340">
    <property type="entry name" value="NA-bd_OB-fold"/>
</dbReference>
<evidence type="ECO:0000256" key="1">
    <source>
        <dbReference type="ARBA" id="ARBA00022603"/>
    </source>
</evidence>
<dbReference type="InterPro" id="IPR010280">
    <property type="entry name" value="U5_MeTrfase_fam"/>
</dbReference>
<dbReference type="EMBL" id="RKMH01000001">
    <property type="protein sequence ID" value="RPA66101.1"/>
    <property type="molecule type" value="Genomic_DNA"/>
</dbReference>
<gene>
    <name evidence="7" type="ORF">EF294_00415</name>
</gene>
<dbReference type="PANTHER" id="PTHR11061">
    <property type="entry name" value="RNA M5U METHYLTRANSFERASE"/>
    <property type="match status" value="1"/>
</dbReference>